<evidence type="ECO:0000313" key="2">
    <source>
        <dbReference type="EMBL" id="DAA34693.1"/>
    </source>
</evidence>
<keyword evidence="1" id="KW-0812">Transmembrane</keyword>
<organism evidence="2">
    <name type="scientific">Amblyomma variegatum</name>
    <name type="common">Tropical bont tick</name>
    <dbReference type="NCBI Taxonomy" id="34610"/>
    <lineage>
        <taxon>Eukaryota</taxon>
        <taxon>Metazoa</taxon>
        <taxon>Ecdysozoa</taxon>
        <taxon>Arthropoda</taxon>
        <taxon>Chelicerata</taxon>
        <taxon>Arachnida</taxon>
        <taxon>Acari</taxon>
        <taxon>Parasitiformes</taxon>
        <taxon>Ixodida</taxon>
        <taxon>Ixodoidea</taxon>
        <taxon>Ixodidae</taxon>
        <taxon>Amblyomminae</taxon>
        <taxon>Amblyomma</taxon>
    </lineage>
</organism>
<reference evidence="2" key="1">
    <citation type="journal article" date="2011" name="BMC Genomics">
        <title>A further insight into the sialome of the tropical bont tick, Amblyomma variegatum.</title>
        <authorList>
            <person name="Ribeiro J.M."/>
            <person name="Anderson J.M."/>
            <person name="Manoukis N.C."/>
            <person name="Meng Z."/>
            <person name="Francishetti I.M."/>
        </authorList>
    </citation>
    <scope>NUCLEOTIDE SEQUENCE</scope>
    <source>
        <strain evidence="2">Amb_var-334</strain>
        <tissue evidence="2">Salivary gland</tissue>
    </source>
</reference>
<dbReference type="EMBL" id="BK007736">
    <property type="protein sequence ID" value="DAA34693.1"/>
    <property type="molecule type" value="mRNA"/>
</dbReference>
<evidence type="ECO:0000256" key="1">
    <source>
        <dbReference type="SAM" id="Phobius"/>
    </source>
</evidence>
<name>F0JA35_AMBVA</name>
<keyword evidence="1" id="KW-1133">Transmembrane helix</keyword>
<keyword evidence="1" id="KW-0472">Membrane</keyword>
<feature type="transmembrane region" description="Helical" evidence="1">
    <location>
        <begin position="45"/>
        <end position="66"/>
    </location>
</feature>
<sequence>MATTKTLFWGNFLFIHGCLVNLLHIADFLKVHAQAVAQDAMVAHILLGVIVLPSPCCFFELGCVLFKSIVSDS</sequence>
<dbReference type="AlphaFoldDB" id="F0JA35"/>
<proteinExistence type="evidence at transcript level"/>
<protein>
    <submittedName>
        <fullName evidence="2">Hypothetical secreted protein 334</fullName>
    </submittedName>
</protein>
<feature type="transmembrane region" description="Helical" evidence="1">
    <location>
        <begin position="7"/>
        <end position="25"/>
    </location>
</feature>
<accession>F0JA35</accession>